<keyword evidence="4" id="KW-1185">Reference proteome</keyword>
<protein>
    <recommendedName>
        <fullName evidence="2">Excalibur calcium-binding domain-containing protein</fullName>
    </recommendedName>
</protein>
<organism evidence="3 4">
    <name type="scientific">Streptomonospora alba</name>
    <dbReference type="NCBI Taxonomy" id="183763"/>
    <lineage>
        <taxon>Bacteria</taxon>
        <taxon>Bacillati</taxon>
        <taxon>Actinomycetota</taxon>
        <taxon>Actinomycetes</taxon>
        <taxon>Streptosporangiales</taxon>
        <taxon>Nocardiopsidaceae</taxon>
        <taxon>Streptomonospora</taxon>
    </lineage>
</organism>
<dbReference type="STRING" id="183763.LP52_15060"/>
<proteinExistence type="predicted"/>
<comment type="caution">
    <text evidence="3">The sequence shown here is derived from an EMBL/GenBank/DDBJ whole genome shotgun (WGS) entry which is preliminary data.</text>
</comment>
<name>A0A0C2JGJ3_9ACTN</name>
<feature type="region of interest" description="Disordered" evidence="1">
    <location>
        <begin position="1"/>
        <end position="21"/>
    </location>
</feature>
<evidence type="ECO:0000313" key="3">
    <source>
        <dbReference type="EMBL" id="KIH98035.1"/>
    </source>
</evidence>
<feature type="compositionally biased region" description="Basic and acidic residues" evidence="1">
    <location>
        <begin position="132"/>
        <end position="143"/>
    </location>
</feature>
<reference evidence="4" key="1">
    <citation type="journal article" date="2015" name="Chem. Biol.">
        <title>Structure, bioactivity, and resistance mechanism of streptomonomicin, an unusual lasso Peptide from an understudied halophilic actinomycete.</title>
        <authorList>
            <person name="Metelev M."/>
            <person name="Tietz J.I."/>
            <person name="Melby J.O."/>
            <person name="Blair P.M."/>
            <person name="Zhu L."/>
            <person name="Livnat I."/>
            <person name="Severinov K."/>
            <person name="Mitchell D.A."/>
        </authorList>
    </citation>
    <scope>NUCLEOTIDE SEQUENCE [LARGE SCALE GENOMIC DNA]</scope>
    <source>
        <strain evidence="4">YIM 90003</strain>
    </source>
</reference>
<gene>
    <name evidence="3" type="ORF">LP52_15060</name>
</gene>
<accession>A0A0C2JGJ3</accession>
<sequence length="143" mass="14516">MQRPSTRSPGRGEHGTRMSVSVTGTLLAVGLIAATAQSCAGGGTEPTGSAPAPSPAPTATVTVTATATQKVEATSTETREVQVTATETVRQTVTEQAPAQDGGLDTYYDNCDEARAAGAAPVREGDPGYGPHLDRDRDGVGCE</sequence>
<evidence type="ECO:0000259" key="2">
    <source>
        <dbReference type="SMART" id="SM00894"/>
    </source>
</evidence>
<dbReference type="OrthoDB" id="4337778at2"/>
<feature type="compositionally biased region" description="Low complexity" evidence="1">
    <location>
        <begin position="57"/>
        <end position="68"/>
    </location>
</feature>
<dbReference type="AlphaFoldDB" id="A0A0C2JGJ3"/>
<evidence type="ECO:0000313" key="4">
    <source>
        <dbReference type="Proteomes" id="UP000031675"/>
    </source>
</evidence>
<dbReference type="Pfam" id="PF05901">
    <property type="entry name" value="Excalibur"/>
    <property type="match status" value="1"/>
</dbReference>
<feature type="domain" description="Excalibur calcium-binding" evidence="2">
    <location>
        <begin position="107"/>
        <end position="143"/>
    </location>
</feature>
<dbReference type="Proteomes" id="UP000031675">
    <property type="component" value="Unassembled WGS sequence"/>
</dbReference>
<dbReference type="InterPro" id="IPR008613">
    <property type="entry name" value="Excalibur_Ca-bd_domain"/>
</dbReference>
<feature type="compositionally biased region" description="Polar residues" evidence="1">
    <location>
        <begin position="69"/>
        <end position="97"/>
    </location>
</feature>
<dbReference type="SMART" id="SM00894">
    <property type="entry name" value="Excalibur"/>
    <property type="match status" value="1"/>
</dbReference>
<evidence type="ECO:0000256" key="1">
    <source>
        <dbReference type="SAM" id="MobiDB-lite"/>
    </source>
</evidence>
<feature type="region of interest" description="Disordered" evidence="1">
    <location>
        <begin position="38"/>
        <end position="143"/>
    </location>
</feature>
<dbReference type="EMBL" id="JROO01000029">
    <property type="protein sequence ID" value="KIH98035.1"/>
    <property type="molecule type" value="Genomic_DNA"/>
</dbReference>